<evidence type="ECO:0000313" key="1">
    <source>
        <dbReference type="EMBL" id="EGC18962.1"/>
    </source>
</evidence>
<dbReference type="Proteomes" id="UP000005697">
    <property type="component" value="Unassembled WGS sequence"/>
</dbReference>
<keyword evidence="2" id="KW-1185">Reference proteome</keyword>
<dbReference type="AlphaFoldDB" id="F0FA69"/>
<dbReference type="HOGENOM" id="CLU_2668031_0_0_10"/>
<name>F0FA69_9BACT</name>
<sequence>MECISALIQSTETVHDPAIYVQIFNILKRLKRLKVISQKVKGKTVYMIADGNIIWHKIDNTFVVNKNTKVSHPNK</sequence>
<comment type="caution">
    <text evidence="1">The sequence shown here is derived from an EMBL/GenBank/DDBJ whole genome shotgun (WGS) entry which is preliminary data.</text>
</comment>
<accession>F0FA69</accession>
<protein>
    <submittedName>
        <fullName evidence="1">Uncharacterized protein</fullName>
    </submittedName>
</protein>
<evidence type="ECO:0000313" key="2">
    <source>
        <dbReference type="Proteomes" id="UP000005697"/>
    </source>
</evidence>
<dbReference type="EMBL" id="AEWX01000038">
    <property type="protein sequence ID" value="EGC18962.1"/>
    <property type="molecule type" value="Genomic_DNA"/>
</dbReference>
<dbReference type="STRING" id="888743.HMPREF9141_2486"/>
<organism evidence="1 2">
    <name type="scientific">Prevotella multiformis DSM 16608</name>
    <dbReference type="NCBI Taxonomy" id="888743"/>
    <lineage>
        <taxon>Bacteria</taxon>
        <taxon>Pseudomonadati</taxon>
        <taxon>Bacteroidota</taxon>
        <taxon>Bacteroidia</taxon>
        <taxon>Bacteroidales</taxon>
        <taxon>Prevotellaceae</taxon>
        <taxon>Prevotella</taxon>
    </lineage>
</organism>
<reference evidence="1 2" key="1">
    <citation type="submission" date="2011-01" db="EMBL/GenBank/DDBJ databases">
        <authorList>
            <person name="Muzny D."/>
            <person name="Qin X."/>
            <person name="Deng J."/>
            <person name="Jiang H."/>
            <person name="Liu Y."/>
            <person name="Qu J."/>
            <person name="Song X.-Z."/>
            <person name="Zhang L."/>
            <person name="Thornton R."/>
            <person name="Coyle M."/>
            <person name="Francisco L."/>
            <person name="Jackson L."/>
            <person name="Javaid M."/>
            <person name="Korchina V."/>
            <person name="Kovar C."/>
            <person name="Mata R."/>
            <person name="Mathew T."/>
            <person name="Ngo R."/>
            <person name="Nguyen L."/>
            <person name="Nguyen N."/>
            <person name="Okwuonu G."/>
            <person name="Ongeri F."/>
            <person name="Pham C."/>
            <person name="Simmons D."/>
            <person name="Wilczek-Boney K."/>
            <person name="Hale W."/>
            <person name="Jakkamsetti A."/>
            <person name="Pham P."/>
            <person name="Ruth R."/>
            <person name="San Lucas F."/>
            <person name="Warren J."/>
            <person name="Zhang J."/>
            <person name="Zhao Z."/>
            <person name="Zhou C."/>
            <person name="Zhu D."/>
            <person name="Lee S."/>
            <person name="Bess C."/>
            <person name="Blankenburg K."/>
            <person name="Forbes L."/>
            <person name="Fu Q."/>
            <person name="Gubbala S."/>
            <person name="Hirani K."/>
            <person name="Jayaseelan J.C."/>
            <person name="Lara F."/>
            <person name="Munidasa M."/>
            <person name="Palculict T."/>
            <person name="Patil S."/>
            <person name="Pu L.-L."/>
            <person name="Saada N."/>
            <person name="Tang L."/>
            <person name="Weissenberger G."/>
            <person name="Zhu Y."/>
            <person name="Hemphill L."/>
            <person name="Shang Y."/>
            <person name="Youmans B."/>
            <person name="Ayvaz T."/>
            <person name="Ross M."/>
            <person name="Santibanez J."/>
            <person name="Aqrawi P."/>
            <person name="Gross S."/>
            <person name="Joshi V."/>
            <person name="Fowler G."/>
            <person name="Nazareth L."/>
            <person name="Reid J."/>
            <person name="Worley K."/>
            <person name="Petrosino J."/>
            <person name="Highlander S."/>
            <person name="Gibbs R."/>
        </authorList>
    </citation>
    <scope>NUCLEOTIDE SEQUENCE [LARGE SCALE GENOMIC DNA]</scope>
    <source>
        <strain evidence="1 2">DSM 16608</strain>
    </source>
</reference>
<gene>
    <name evidence="1" type="ORF">HMPREF9141_2486</name>
</gene>
<proteinExistence type="predicted"/>